<dbReference type="Pfam" id="PF20062">
    <property type="entry name" value="DUF6461"/>
    <property type="match status" value="1"/>
</dbReference>
<comment type="caution">
    <text evidence="1">The sequence shown here is derived from an EMBL/GenBank/DDBJ whole genome shotgun (WGS) entry which is preliminary data.</text>
</comment>
<gene>
    <name evidence="1" type="ORF">FDA94_12250</name>
</gene>
<dbReference type="AlphaFoldDB" id="A0A4U3MJT1"/>
<protein>
    <submittedName>
        <fullName evidence="1">Uncharacterized protein</fullName>
    </submittedName>
</protein>
<evidence type="ECO:0000313" key="1">
    <source>
        <dbReference type="EMBL" id="TKK88842.1"/>
    </source>
</evidence>
<name>A0A4U3MJT1_9ACTN</name>
<dbReference type="RefSeq" id="WP_137247180.1">
    <property type="nucleotide sequence ID" value="NZ_SZQA01000009.1"/>
</dbReference>
<proteinExistence type="predicted"/>
<reference evidence="1 2" key="1">
    <citation type="submission" date="2019-04" db="EMBL/GenBank/DDBJ databases">
        <title>Herbidospora sp. NEAU-GS14.nov., a novel actinomycete isolated from soil.</title>
        <authorList>
            <person name="Han L."/>
        </authorList>
    </citation>
    <scope>NUCLEOTIDE SEQUENCE [LARGE SCALE GENOMIC DNA]</scope>
    <source>
        <strain evidence="1 2">NEAU-GS14</strain>
    </source>
</reference>
<evidence type="ECO:0000313" key="2">
    <source>
        <dbReference type="Proteomes" id="UP000308705"/>
    </source>
</evidence>
<accession>A0A4U3MJT1</accession>
<dbReference type="EMBL" id="SZQA01000009">
    <property type="protein sequence ID" value="TKK88842.1"/>
    <property type="molecule type" value="Genomic_DNA"/>
</dbReference>
<dbReference type="InterPro" id="IPR045592">
    <property type="entry name" value="DUF6461"/>
</dbReference>
<keyword evidence="2" id="KW-1185">Reference proteome</keyword>
<sequence length="202" mass="22000">MYRELAQYAESATFTYVRGLAPADLVARWGGDIATFSPRTFDDLAFTGSYGRTTAFLAVASIGDWTLAVDDRAIGVDTEMIRPLSAGTRVVSHYLQEITGIYDFRWAEDGRIEFGFYSEDGFISGDPDPDPESGEPPTGWGVVPEAFASILARSDALFPDGPEINDGPVFTWTEDLTGITLTPPMLFELPFVVGRIPVPSNA</sequence>
<organism evidence="1 2">
    <name type="scientific">Herbidospora galbida</name>
    <dbReference type="NCBI Taxonomy" id="2575442"/>
    <lineage>
        <taxon>Bacteria</taxon>
        <taxon>Bacillati</taxon>
        <taxon>Actinomycetota</taxon>
        <taxon>Actinomycetes</taxon>
        <taxon>Streptosporangiales</taxon>
        <taxon>Streptosporangiaceae</taxon>
        <taxon>Herbidospora</taxon>
    </lineage>
</organism>
<dbReference type="Proteomes" id="UP000308705">
    <property type="component" value="Unassembled WGS sequence"/>
</dbReference>
<dbReference type="OrthoDB" id="4460129at2"/>